<sequence length="142" mass="16168">MSNLGPHEERKQIESDVFDGMNLIYITRLALKIGKIKVAVLESVDDDGTAHCILKDGKQAEYKKGEWSSSLEDAEKVVEEQRIGRLAKKQTELKALNEEIDYLKSINVASETKYDIMQLCSAIKEGKYQGESSTGRRYIRRR</sequence>
<gene>
    <name evidence="1" type="ORF">LKD36_13830</name>
</gene>
<dbReference type="EMBL" id="JAJEPS010000017">
    <property type="protein sequence ID" value="MCC2127248.1"/>
    <property type="molecule type" value="Genomic_DNA"/>
</dbReference>
<evidence type="ECO:0000313" key="1">
    <source>
        <dbReference type="EMBL" id="MCC2127248.1"/>
    </source>
</evidence>
<evidence type="ECO:0000313" key="2">
    <source>
        <dbReference type="Proteomes" id="UP001198220"/>
    </source>
</evidence>
<dbReference type="AlphaFoldDB" id="A0AAE3DAU9"/>
<reference evidence="1 2" key="1">
    <citation type="submission" date="2021-10" db="EMBL/GenBank/DDBJ databases">
        <title>Anaerobic single-cell dispensing facilitates the cultivation of human gut bacteria.</title>
        <authorList>
            <person name="Afrizal A."/>
        </authorList>
    </citation>
    <scope>NUCLEOTIDE SEQUENCE [LARGE SCALE GENOMIC DNA]</scope>
    <source>
        <strain evidence="1 2">CLA-AA-H276</strain>
    </source>
</reference>
<keyword evidence="2" id="KW-1185">Reference proteome</keyword>
<comment type="caution">
    <text evidence="1">The sequence shown here is derived from an EMBL/GenBank/DDBJ whole genome shotgun (WGS) entry which is preliminary data.</text>
</comment>
<protein>
    <submittedName>
        <fullName evidence="1">Uncharacterized protein</fullName>
    </submittedName>
</protein>
<proteinExistence type="predicted"/>
<organism evidence="1 2">
    <name type="scientific">Hominiventricola filiformis</name>
    <dbReference type="NCBI Taxonomy" id="2885352"/>
    <lineage>
        <taxon>Bacteria</taxon>
        <taxon>Bacillati</taxon>
        <taxon>Bacillota</taxon>
        <taxon>Clostridia</taxon>
        <taxon>Lachnospirales</taxon>
        <taxon>Lachnospiraceae</taxon>
        <taxon>Hominiventricola</taxon>
    </lineage>
</organism>
<accession>A0AAE3DAU9</accession>
<dbReference type="RefSeq" id="WP_308459945.1">
    <property type="nucleotide sequence ID" value="NZ_JAJEPS010000017.1"/>
</dbReference>
<name>A0AAE3DAU9_9FIRM</name>
<dbReference type="Proteomes" id="UP001198220">
    <property type="component" value="Unassembled WGS sequence"/>
</dbReference>